<dbReference type="Gene3D" id="2.60.40.1120">
    <property type="entry name" value="Carboxypeptidase-like, regulatory domain"/>
    <property type="match status" value="1"/>
</dbReference>
<dbReference type="InterPro" id="IPR036439">
    <property type="entry name" value="Dockerin_dom_sf"/>
</dbReference>
<evidence type="ECO:0008006" key="3">
    <source>
        <dbReference type="Google" id="ProtNLM"/>
    </source>
</evidence>
<protein>
    <recommendedName>
        <fullName evidence="3">Dockerin domain-containing protein</fullName>
    </recommendedName>
</protein>
<dbReference type="InterPro" id="IPR008969">
    <property type="entry name" value="CarboxyPept-like_regulatory"/>
</dbReference>
<organism evidence="1 2">
    <name type="scientific">Candidatus Magnetoglobus multicellularis str. Araruama</name>
    <dbReference type="NCBI Taxonomy" id="890399"/>
    <lineage>
        <taxon>Bacteria</taxon>
        <taxon>Pseudomonadati</taxon>
        <taxon>Thermodesulfobacteriota</taxon>
        <taxon>Desulfobacteria</taxon>
        <taxon>Desulfobacterales</taxon>
        <taxon>Desulfobacteraceae</taxon>
        <taxon>Candidatus Magnetoglobus</taxon>
    </lineage>
</organism>
<dbReference type="InterPro" id="IPR018247">
    <property type="entry name" value="EF_Hand_1_Ca_BS"/>
</dbReference>
<dbReference type="SUPFAM" id="SSF49464">
    <property type="entry name" value="Carboxypeptidase regulatory domain-like"/>
    <property type="match status" value="1"/>
</dbReference>
<name>A0A1V1NRB5_9BACT</name>
<reference evidence="2" key="1">
    <citation type="submission" date="2012-11" db="EMBL/GenBank/DDBJ databases">
        <authorList>
            <person name="Lucero-Rivera Y.E."/>
            <person name="Tovar-Ramirez D."/>
        </authorList>
    </citation>
    <scope>NUCLEOTIDE SEQUENCE [LARGE SCALE GENOMIC DNA]</scope>
    <source>
        <strain evidence="2">Araruama</strain>
    </source>
</reference>
<accession>A0A1V1NRB5</accession>
<dbReference type="EMBL" id="ATBP01003209">
    <property type="protein sequence ID" value="ETR65105.1"/>
    <property type="molecule type" value="Genomic_DNA"/>
</dbReference>
<dbReference type="AlphaFoldDB" id="A0A1V1NRB5"/>
<gene>
    <name evidence="1" type="ORF">OMM_14815</name>
</gene>
<dbReference type="PROSITE" id="PS00018">
    <property type="entry name" value="EF_HAND_1"/>
    <property type="match status" value="1"/>
</dbReference>
<evidence type="ECO:0000313" key="2">
    <source>
        <dbReference type="Proteomes" id="UP000189670"/>
    </source>
</evidence>
<comment type="caution">
    <text evidence="1">The sequence shown here is derived from an EMBL/GenBank/DDBJ whole genome shotgun (WGS) entry which is preliminary data.</text>
</comment>
<sequence>TFSDPVKHEMLQNNAMSIDLPDKWEGTDIYWKVQAIDQYGAIQETPVYHFSTISVTNPDTGIIKGYVYDSFTKNPIYRAKVNLDNSMMRTSSRGYYHGSVEPKIYDTISIVADDYKTQYLYSVHISNGEILEQNITLEPEASDVAGDINGDYAVDLFDLIAGIQILADIVSEKTINLFADTDRDDHIGMAEVIYIIKKISNQD</sequence>
<evidence type="ECO:0000313" key="1">
    <source>
        <dbReference type="EMBL" id="ETR65105.1"/>
    </source>
</evidence>
<proteinExistence type="predicted"/>
<dbReference type="SUPFAM" id="SSF63446">
    <property type="entry name" value="Type I dockerin domain"/>
    <property type="match status" value="1"/>
</dbReference>
<dbReference type="Proteomes" id="UP000189670">
    <property type="component" value="Unassembled WGS sequence"/>
</dbReference>
<dbReference type="GO" id="GO:0000272">
    <property type="term" value="P:polysaccharide catabolic process"/>
    <property type="evidence" value="ECO:0007669"/>
    <property type="project" value="InterPro"/>
</dbReference>
<feature type="non-terminal residue" evidence="1">
    <location>
        <position position="1"/>
    </location>
</feature>